<proteinExistence type="predicted"/>
<accession>A0A8S1UWC7</accession>
<dbReference type="EMBL" id="CAJJDP010000053">
    <property type="protein sequence ID" value="CAD8169360.1"/>
    <property type="molecule type" value="Genomic_DNA"/>
</dbReference>
<comment type="caution">
    <text evidence="2">The sequence shown here is derived from an EMBL/GenBank/DDBJ whole genome shotgun (WGS) entry which is preliminary data.</text>
</comment>
<organism evidence="2 3">
    <name type="scientific">Paramecium octaurelia</name>
    <dbReference type="NCBI Taxonomy" id="43137"/>
    <lineage>
        <taxon>Eukaryota</taxon>
        <taxon>Sar</taxon>
        <taxon>Alveolata</taxon>
        <taxon>Ciliophora</taxon>
        <taxon>Intramacronucleata</taxon>
        <taxon>Oligohymenophorea</taxon>
        <taxon>Peniculida</taxon>
        <taxon>Parameciidae</taxon>
        <taxon>Paramecium</taxon>
    </lineage>
</organism>
<protein>
    <submittedName>
        <fullName evidence="2">Uncharacterized protein</fullName>
    </submittedName>
</protein>
<reference evidence="2" key="1">
    <citation type="submission" date="2021-01" db="EMBL/GenBank/DDBJ databases">
        <authorList>
            <consortium name="Genoscope - CEA"/>
            <person name="William W."/>
        </authorList>
    </citation>
    <scope>NUCLEOTIDE SEQUENCE</scope>
</reference>
<evidence type="ECO:0000256" key="1">
    <source>
        <dbReference type="SAM" id="MobiDB-lite"/>
    </source>
</evidence>
<sequence length="401" mass="47285">MRKSPLMKENMKAVHNQKFSYLNKSKQKTSSLEKNSYSNRSLLNEMQHQTPNQPKKNISTQASDQKLHNQSQILKSLMKIQNRTNPILAQQNCYAGVKLNFNTCLGIEDHQKEGNEEKRVNTNQYNSLNQTIHPSPKVKTISISTYTSTQSPELREKEIRHEQISQFKQLITQTKQSLESISISDMQQCIERVFDQTIQPLLQLKSEVLKQIEKCINAEQYQIRSTIESLKKMEEDILSNEFNIIEYMAMGPFNEIMLIYQKRFKEHSIFVQQLNQQDMVMHQFKQLHDNFTQQNHLLCKQLQQSLQNYLSLYISFQNKEDFYEMKELTKIQQQTQFINNFQENLFQTCETNNSIDEDQVIMKDQQVVRIPDKTSQFTQLLKKGLNCQKSLFPSESPQFKN</sequence>
<dbReference type="OMA" id="ISDMQQC"/>
<evidence type="ECO:0000313" key="3">
    <source>
        <dbReference type="Proteomes" id="UP000683925"/>
    </source>
</evidence>
<gene>
    <name evidence="2" type="ORF">POCTA_138.1.T0530190</name>
</gene>
<dbReference type="OrthoDB" id="298891at2759"/>
<name>A0A8S1UWC7_PAROT</name>
<keyword evidence="3" id="KW-1185">Reference proteome</keyword>
<dbReference type="Proteomes" id="UP000683925">
    <property type="component" value="Unassembled WGS sequence"/>
</dbReference>
<evidence type="ECO:0000313" key="2">
    <source>
        <dbReference type="EMBL" id="CAD8169360.1"/>
    </source>
</evidence>
<dbReference type="AlphaFoldDB" id="A0A8S1UWC7"/>
<feature type="region of interest" description="Disordered" evidence="1">
    <location>
        <begin position="47"/>
        <end position="67"/>
    </location>
</feature>